<dbReference type="RefSeq" id="XP_060123052.1">
    <property type="nucleotide sequence ID" value="XM_060267069.1"/>
</dbReference>
<feature type="transmembrane region" description="Helical" evidence="1">
    <location>
        <begin position="101"/>
        <end position="127"/>
    </location>
</feature>
<keyword evidence="3" id="KW-1185">Reference proteome</keyword>
<reference evidence="2" key="1">
    <citation type="submission" date="2023-03" db="EMBL/GenBank/DDBJ databases">
        <title>Mating type loci evolution in Malassezia.</title>
        <authorList>
            <person name="Coelho M.A."/>
        </authorList>
    </citation>
    <scope>NUCLEOTIDE SEQUENCE</scope>
    <source>
        <strain evidence="2">CBS 9431</strain>
    </source>
</reference>
<accession>A0AAF0JBD9</accession>
<sequence>MMLQSVAKLGLRVPRTACAGAYMRLGSPGYARMPLMPATPMRVYSTEQEMHAAQSKTNMTAQYIGPMRMAYYRLKLFSLSSLSVAAIFAPIFMLWPHKMEMAARLGITVTTLGASSVSTALISWIGSPYVGHMTLRRSATDSVPMHYISDGVNEVVLEDTPSDPRIHASEPYYLEMATLSWNMRSLKTTVYSPSLLRATTRPLATWELPALPPPLLLDQGVEQRDEHTVSKLVAETVDVTRGKVIGRWWARWRVTPTDGEAMEFSGTCEGEGSPVRYFYVDETQLGDEWRVLE</sequence>
<feature type="transmembrane region" description="Helical" evidence="1">
    <location>
        <begin position="76"/>
        <end position="95"/>
    </location>
</feature>
<protein>
    <recommendedName>
        <fullName evidence="4">Transmembrane protein</fullName>
    </recommendedName>
</protein>
<evidence type="ECO:0000313" key="3">
    <source>
        <dbReference type="Proteomes" id="UP001217754"/>
    </source>
</evidence>
<keyword evidence="1" id="KW-1133">Transmembrane helix</keyword>
<dbReference type="Proteomes" id="UP001217754">
    <property type="component" value="Chromosome 5"/>
</dbReference>
<proteinExistence type="predicted"/>
<keyword evidence="1" id="KW-0472">Membrane</keyword>
<dbReference type="AlphaFoldDB" id="A0AAF0JBD9"/>
<evidence type="ECO:0000313" key="2">
    <source>
        <dbReference type="EMBL" id="WFD40155.1"/>
    </source>
</evidence>
<dbReference type="GeneID" id="85226792"/>
<dbReference type="EMBL" id="CP119962">
    <property type="protein sequence ID" value="WFD40155.1"/>
    <property type="molecule type" value="Genomic_DNA"/>
</dbReference>
<gene>
    <name evidence="2" type="ORF">MJAP1_003141</name>
</gene>
<keyword evidence="1" id="KW-0812">Transmembrane</keyword>
<name>A0AAF0JBD9_9BASI</name>
<organism evidence="2 3">
    <name type="scientific">Malassezia japonica</name>
    <dbReference type="NCBI Taxonomy" id="223818"/>
    <lineage>
        <taxon>Eukaryota</taxon>
        <taxon>Fungi</taxon>
        <taxon>Dikarya</taxon>
        <taxon>Basidiomycota</taxon>
        <taxon>Ustilaginomycotina</taxon>
        <taxon>Malasseziomycetes</taxon>
        <taxon>Malasseziales</taxon>
        <taxon>Malasseziaceae</taxon>
        <taxon>Malassezia</taxon>
    </lineage>
</organism>
<evidence type="ECO:0008006" key="4">
    <source>
        <dbReference type="Google" id="ProtNLM"/>
    </source>
</evidence>
<evidence type="ECO:0000256" key="1">
    <source>
        <dbReference type="SAM" id="Phobius"/>
    </source>
</evidence>